<dbReference type="CDD" id="cd10970">
    <property type="entry name" value="CE4_DAC_u1_6s"/>
    <property type="match status" value="1"/>
</dbReference>
<protein>
    <submittedName>
        <fullName evidence="5">Polysaccharide deacetylase family protein</fullName>
    </submittedName>
</protein>
<dbReference type="EMBL" id="WUYX01000019">
    <property type="protein sequence ID" value="MXV61401.1"/>
    <property type="molecule type" value="Genomic_DNA"/>
</dbReference>
<dbReference type="Gene3D" id="3.20.20.370">
    <property type="entry name" value="Glycoside hydrolase/deacetylase"/>
    <property type="match status" value="1"/>
</dbReference>
<evidence type="ECO:0000256" key="3">
    <source>
        <dbReference type="SAM" id="MobiDB-lite"/>
    </source>
</evidence>
<dbReference type="GO" id="GO:0005576">
    <property type="term" value="C:extracellular region"/>
    <property type="evidence" value="ECO:0007669"/>
    <property type="project" value="UniProtKB-SubCell"/>
</dbReference>
<name>A0A6B0VHS0_9EURY</name>
<comment type="subcellular location">
    <subcellularLocation>
        <location evidence="1">Secreted</location>
    </subcellularLocation>
</comment>
<dbReference type="PANTHER" id="PTHR34216:SF3">
    <property type="entry name" value="POLY-BETA-1,6-N-ACETYL-D-GLUCOSAMINE N-DEACETYLASE"/>
    <property type="match status" value="1"/>
</dbReference>
<dbReference type="SUPFAM" id="SSF88713">
    <property type="entry name" value="Glycoside hydrolase/deacetylase"/>
    <property type="match status" value="1"/>
</dbReference>
<dbReference type="PROSITE" id="PS51677">
    <property type="entry name" value="NODB"/>
    <property type="match status" value="1"/>
</dbReference>
<evidence type="ECO:0000313" key="6">
    <source>
        <dbReference type="Proteomes" id="UP000434101"/>
    </source>
</evidence>
<evidence type="ECO:0000256" key="2">
    <source>
        <dbReference type="ARBA" id="ARBA00022729"/>
    </source>
</evidence>
<gene>
    <name evidence="5" type="ORF">GS429_04840</name>
</gene>
<keyword evidence="6" id="KW-1185">Reference proteome</keyword>
<dbReference type="GO" id="GO:0016810">
    <property type="term" value="F:hydrolase activity, acting on carbon-nitrogen (but not peptide) bonds"/>
    <property type="evidence" value="ECO:0007669"/>
    <property type="project" value="InterPro"/>
</dbReference>
<dbReference type="PROSITE" id="PS51257">
    <property type="entry name" value="PROKAR_LIPOPROTEIN"/>
    <property type="match status" value="1"/>
</dbReference>
<evidence type="ECO:0000313" key="5">
    <source>
        <dbReference type="EMBL" id="MXV61401.1"/>
    </source>
</evidence>
<feature type="domain" description="NodB homology" evidence="4">
    <location>
        <begin position="225"/>
        <end position="451"/>
    </location>
</feature>
<dbReference type="Pfam" id="PF01522">
    <property type="entry name" value="Polysacc_deac_1"/>
    <property type="match status" value="1"/>
</dbReference>
<keyword evidence="2" id="KW-0732">Signal</keyword>
<comment type="caution">
    <text evidence="5">The sequence shown here is derived from an EMBL/GenBank/DDBJ whole genome shotgun (WGS) entry which is preliminary data.</text>
</comment>
<dbReference type="PANTHER" id="PTHR34216">
    <property type="match status" value="1"/>
</dbReference>
<dbReference type="InterPro" id="IPR011330">
    <property type="entry name" value="Glyco_hydro/deAcase_b/a-brl"/>
</dbReference>
<dbReference type="GO" id="GO:0005975">
    <property type="term" value="P:carbohydrate metabolic process"/>
    <property type="evidence" value="ECO:0007669"/>
    <property type="project" value="InterPro"/>
</dbReference>
<dbReference type="OrthoDB" id="10436at2157"/>
<dbReference type="InterPro" id="IPR002509">
    <property type="entry name" value="NODB_dom"/>
</dbReference>
<organism evidence="5 6">
    <name type="scientific">Natronorubrum halalkaliphilum</name>
    <dbReference type="NCBI Taxonomy" id="2691917"/>
    <lineage>
        <taxon>Archaea</taxon>
        <taxon>Methanobacteriati</taxon>
        <taxon>Methanobacteriota</taxon>
        <taxon>Stenosarchaea group</taxon>
        <taxon>Halobacteria</taxon>
        <taxon>Halobacteriales</taxon>
        <taxon>Natrialbaceae</taxon>
        <taxon>Natronorubrum</taxon>
    </lineage>
</organism>
<accession>A0A6B0VHS0</accession>
<sequence length="451" mass="49896">MKRRSYLTTSAIAMSAFAGCFSDDPAQRSQDEEGVGDDTVDEESDVADDGEDVEEDDSDDGDSDDDGDDESADEEPGLLGTFDDFEDLGRWEILAGRFEADAERAYEGTQSVRLRASASEDQVRIRRPLPEPIDVREVAPALALATDDAANPVIQLQDASGDFFQFKQHVREGHPFVRRNFGHTAVGGDPDLSAITEIQVIDWSGDQEREFWIDDLHFVPRITEARVLIQFQGGFESDYTLAYPILEEYGLSASTFLATDRIRPDASMAGDRLTEAQVAELVDAGWSLGTVGARHQHLHQVEPERLESDLLSPLSWFAERGYHDAQYFAFPGGRFDQRMLDIVGEHYDLGFAGRHRAQAYATNPLTVTRISGGVDRRNLTAEQMIDAIDWTARYGGLTTITFYEMDDEDAAALEETAAHLSALVAAGEIELTTPAEIATEFVYRGDDGTTR</sequence>
<dbReference type="AlphaFoldDB" id="A0A6B0VHS0"/>
<evidence type="ECO:0000259" key="4">
    <source>
        <dbReference type="PROSITE" id="PS51677"/>
    </source>
</evidence>
<evidence type="ECO:0000256" key="1">
    <source>
        <dbReference type="ARBA" id="ARBA00004613"/>
    </source>
</evidence>
<dbReference type="RefSeq" id="WP_160063253.1">
    <property type="nucleotide sequence ID" value="NZ_WUYX01000019.1"/>
</dbReference>
<feature type="compositionally biased region" description="Acidic residues" evidence="3">
    <location>
        <begin position="32"/>
        <end position="76"/>
    </location>
</feature>
<reference evidence="5 6" key="1">
    <citation type="submission" date="2020-01" db="EMBL/GenBank/DDBJ databases">
        <title>Natronorubrum sp. JWXQ-INN 674 isolated from Inner Mongolia Autonomous Region of China.</title>
        <authorList>
            <person name="Xue Q."/>
        </authorList>
    </citation>
    <scope>NUCLEOTIDE SEQUENCE [LARGE SCALE GENOMIC DNA]</scope>
    <source>
        <strain evidence="5 6">JWXQ-INN-674</strain>
    </source>
</reference>
<dbReference type="Proteomes" id="UP000434101">
    <property type="component" value="Unassembled WGS sequence"/>
</dbReference>
<dbReference type="InterPro" id="IPR051398">
    <property type="entry name" value="Polysacch_Deacetylase"/>
</dbReference>
<feature type="region of interest" description="Disordered" evidence="3">
    <location>
        <begin position="18"/>
        <end position="82"/>
    </location>
</feature>
<proteinExistence type="predicted"/>